<dbReference type="Pfam" id="PF00753">
    <property type="entry name" value="Lactamase_B"/>
    <property type="match status" value="1"/>
</dbReference>
<evidence type="ECO:0000259" key="1">
    <source>
        <dbReference type="SMART" id="SM00849"/>
    </source>
</evidence>
<proteinExistence type="predicted"/>
<dbReference type="Proteomes" id="UP001556631">
    <property type="component" value="Unassembled WGS sequence"/>
</dbReference>
<dbReference type="PANTHER" id="PTHR42951:SF14">
    <property type="entry name" value="METALLO-BETA-LACTAMASE SUPERFAMILY PROTEIN"/>
    <property type="match status" value="1"/>
</dbReference>
<sequence length="239" mass="25109">MRLTEVAPQVYAATGRAVNWTILKDGDDLTLIDAGYPGDLADVRTSLAEVGGRLRAVLVTHAHVDHIGGLPGLLATYDVPVYTSAREAAHARREFLEQAGPTDVARIAWRPRSWPWIRHLLTAGALDDVSVPRAEAFPEPLEVPGRPVPVATPGHTSGHTAYLLPGAKALVTGDALVTGHPLSGDVGPQRIASFFHHDVAVAEQALDILAEVDATVILPGHGPVHHGSAAAAVAAARAR</sequence>
<organism evidence="2 3">
    <name type="scientific">Nocardioides eburneus</name>
    <dbReference type="NCBI Taxonomy" id="3231482"/>
    <lineage>
        <taxon>Bacteria</taxon>
        <taxon>Bacillati</taxon>
        <taxon>Actinomycetota</taxon>
        <taxon>Actinomycetes</taxon>
        <taxon>Propionibacteriales</taxon>
        <taxon>Nocardioidaceae</taxon>
        <taxon>Nocardioides</taxon>
    </lineage>
</organism>
<dbReference type="EMBL" id="JBFPJR010000028">
    <property type="protein sequence ID" value="MEX0428903.1"/>
    <property type="molecule type" value="Genomic_DNA"/>
</dbReference>
<evidence type="ECO:0000313" key="2">
    <source>
        <dbReference type="EMBL" id="MEX0428903.1"/>
    </source>
</evidence>
<keyword evidence="3" id="KW-1185">Reference proteome</keyword>
<protein>
    <submittedName>
        <fullName evidence="2">MBL fold metallo-hydrolase</fullName>
    </submittedName>
</protein>
<dbReference type="InterPro" id="IPR050855">
    <property type="entry name" value="NDM-1-like"/>
</dbReference>
<evidence type="ECO:0000313" key="3">
    <source>
        <dbReference type="Proteomes" id="UP001556631"/>
    </source>
</evidence>
<feature type="domain" description="Metallo-beta-lactamase" evidence="1">
    <location>
        <begin position="17"/>
        <end position="221"/>
    </location>
</feature>
<comment type="caution">
    <text evidence="2">The sequence shown here is derived from an EMBL/GenBank/DDBJ whole genome shotgun (WGS) entry which is preliminary data.</text>
</comment>
<dbReference type="CDD" id="cd07721">
    <property type="entry name" value="yflN-like_MBL-fold"/>
    <property type="match status" value="1"/>
</dbReference>
<gene>
    <name evidence="2" type="ORF">AB3X52_14845</name>
</gene>
<dbReference type="SUPFAM" id="SSF56281">
    <property type="entry name" value="Metallo-hydrolase/oxidoreductase"/>
    <property type="match status" value="1"/>
</dbReference>
<dbReference type="PANTHER" id="PTHR42951">
    <property type="entry name" value="METALLO-BETA-LACTAMASE DOMAIN-CONTAINING"/>
    <property type="match status" value="1"/>
</dbReference>
<name>A0ABV3T125_9ACTN</name>
<dbReference type="InterPro" id="IPR036866">
    <property type="entry name" value="RibonucZ/Hydroxyglut_hydro"/>
</dbReference>
<reference evidence="2 3" key="1">
    <citation type="submission" date="2024-07" db="EMBL/GenBank/DDBJ databases">
        <authorList>
            <person name="Lee S."/>
            <person name="Kang M."/>
        </authorList>
    </citation>
    <scope>NUCLEOTIDE SEQUENCE [LARGE SCALE GENOMIC DNA]</scope>
    <source>
        <strain evidence="2 3">DS6</strain>
    </source>
</reference>
<dbReference type="Gene3D" id="3.60.15.10">
    <property type="entry name" value="Ribonuclease Z/Hydroxyacylglutathione hydrolase-like"/>
    <property type="match status" value="1"/>
</dbReference>
<accession>A0ABV3T125</accession>
<dbReference type="RefSeq" id="WP_367994869.1">
    <property type="nucleotide sequence ID" value="NZ_JBFPJR010000028.1"/>
</dbReference>
<dbReference type="InterPro" id="IPR001279">
    <property type="entry name" value="Metallo-B-lactamas"/>
</dbReference>
<dbReference type="SMART" id="SM00849">
    <property type="entry name" value="Lactamase_B"/>
    <property type="match status" value="1"/>
</dbReference>